<keyword evidence="2" id="KW-1185">Reference proteome</keyword>
<dbReference type="EMBL" id="MN782535">
    <property type="protein sequence ID" value="QHJ74118.1"/>
    <property type="molecule type" value="Genomic_DNA"/>
</dbReference>
<proteinExistence type="predicted"/>
<evidence type="ECO:0000313" key="1">
    <source>
        <dbReference type="EMBL" id="QHJ74118.1"/>
    </source>
</evidence>
<reference evidence="1 2" key="1">
    <citation type="submission" date="2019-12" db="EMBL/GenBank/DDBJ databases">
        <authorList>
            <person name="Shneider M.M."/>
            <person name="Evseev P.V."/>
            <person name="Timoshina O.Y."/>
            <person name="Mikhailova Y.V."/>
            <person name="Shelenkov A.A."/>
            <person name="Yanushevich Y."/>
            <person name="Shagin D.A."/>
            <person name="Popova A.V."/>
            <person name="Miroshnikov K.A."/>
        </authorList>
    </citation>
    <scope>NUCLEOTIDE SEQUENCE [LARGE SCALE GENOMIC DNA]</scope>
</reference>
<gene>
    <name evidence="1" type="ORF">Lazarus_182</name>
</gene>
<evidence type="ECO:0000313" key="2">
    <source>
        <dbReference type="Proteomes" id="UP000464711"/>
    </source>
</evidence>
<protein>
    <submittedName>
        <fullName evidence="1">Head outer capsid protein</fullName>
    </submittedName>
</protein>
<dbReference type="Proteomes" id="UP000464711">
    <property type="component" value="Segment"/>
</dbReference>
<name>A0A6B9SUZ3_9CAUD</name>
<sequence>MATTLQIAPVNPSVEKGKTQKFTATVTGAPEGSSVEYKWEVDVQESRHARIVHRSALDTGIIY</sequence>
<accession>A0A6B9SUZ3</accession>
<organism evidence="1 2">
    <name type="scientific">Acinetobacter phage vB_AbaM_Lazarus</name>
    <dbReference type="NCBI Taxonomy" id="2686289"/>
    <lineage>
        <taxon>Viruses</taxon>
        <taxon>Duplodnaviria</taxon>
        <taxon>Heunggongvirae</taxon>
        <taxon>Uroviricota</taxon>
        <taxon>Caudoviricetes</taxon>
        <taxon>Pantevenvirales</taxon>
        <taxon>Straboviridae</taxon>
        <taxon>Twarogvirinae</taxon>
        <taxon>Lazarusvirus</taxon>
        <taxon>Lazarusvirus lazarus</taxon>
    </lineage>
</organism>